<reference evidence="2 3" key="1">
    <citation type="journal article" date="2018" name="Mol. Biol. Evol.">
        <title>Analysis of the draft genome of the red seaweed Gracilariopsis chorda provides insights into genome size evolution in Rhodophyta.</title>
        <authorList>
            <person name="Lee J."/>
            <person name="Yang E.C."/>
            <person name="Graf L."/>
            <person name="Yang J.H."/>
            <person name="Qiu H."/>
            <person name="Zel Zion U."/>
            <person name="Chan C.X."/>
            <person name="Stephens T.G."/>
            <person name="Weber A.P.M."/>
            <person name="Boo G.H."/>
            <person name="Boo S.M."/>
            <person name="Kim K.M."/>
            <person name="Shin Y."/>
            <person name="Jung M."/>
            <person name="Lee S.J."/>
            <person name="Yim H.S."/>
            <person name="Lee J.H."/>
            <person name="Bhattacharya D."/>
            <person name="Yoon H.S."/>
        </authorList>
    </citation>
    <scope>NUCLEOTIDE SEQUENCE [LARGE SCALE GENOMIC DNA]</scope>
    <source>
        <strain evidence="2 3">SKKU-2015</strain>
        <tissue evidence="2">Whole body</tissue>
    </source>
</reference>
<proteinExistence type="predicted"/>
<dbReference type="Proteomes" id="UP000247409">
    <property type="component" value="Unassembled WGS sequence"/>
</dbReference>
<dbReference type="OrthoDB" id="10430104at2759"/>
<evidence type="ECO:0000256" key="1">
    <source>
        <dbReference type="SAM" id="MobiDB-lite"/>
    </source>
</evidence>
<keyword evidence="3" id="KW-1185">Reference proteome</keyword>
<gene>
    <name evidence="2" type="ORF">BWQ96_00295</name>
</gene>
<feature type="region of interest" description="Disordered" evidence="1">
    <location>
        <begin position="1"/>
        <end position="23"/>
    </location>
</feature>
<name>A0A2V3J6V2_9FLOR</name>
<dbReference type="EMBL" id="NBIV01000001">
    <property type="protein sequence ID" value="PXF50135.1"/>
    <property type="molecule type" value="Genomic_DNA"/>
</dbReference>
<protein>
    <submittedName>
        <fullName evidence="2">Uncharacterized protein</fullName>
    </submittedName>
</protein>
<feature type="compositionally biased region" description="Low complexity" evidence="1">
    <location>
        <begin position="8"/>
        <end position="20"/>
    </location>
</feature>
<accession>A0A2V3J6V2</accession>
<organism evidence="2 3">
    <name type="scientific">Gracilariopsis chorda</name>
    <dbReference type="NCBI Taxonomy" id="448386"/>
    <lineage>
        <taxon>Eukaryota</taxon>
        <taxon>Rhodophyta</taxon>
        <taxon>Florideophyceae</taxon>
        <taxon>Rhodymeniophycidae</taxon>
        <taxon>Gracilariales</taxon>
        <taxon>Gracilariaceae</taxon>
        <taxon>Gracilariopsis</taxon>
    </lineage>
</organism>
<sequence length="405" mass="44481">MELDRPSGESASSSSTPSLSAVAERDSQSADDLIAPYLPLHTLHTLRNLLEKLCILTTKTIPFPSLHDDLQRASLQLTHLSARSLHALRLFRSAAVKERHDVAVVQDLLRDQLHTAAHSLLTASRAEQNRLASVSNSLALAFEQAAINLTTCLTQATHARAHQTERREQKQTAVAHKFTQLNDTRRRAQGALRAFEDADTRHSEAEERERIARRRVVALQAAHVAAVVGGFVSPRSTPFVIGAGSAAALANTFEGEVLRAREERAVHLRQRNDARERHSQLEGSVASLVTQLRESRREQVLESGVLDTLVESALVLRELAGVMLQAEAFWKGVATGLQDGLLELVNAAEGRVLDDGMKERFEQVEMFWGAVGRVCDRAMRGVDSSLNDNGGLESRQVESIAWDAA</sequence>
<evidence type="ECO:0000313" key="3">
    <source>
        <dbReference type="Proteomes" id="UP000247409"/>
    </source>
</evidence>
<evidence type="ECO:0000313" key="2">
    <source>
        <dbReference type="EMBL" id="PXF50135.1"/>
    </source>
</evidence>
<comment type="caution">
    <text evidence="2">The sequence shown here is derived from an EMBL/GenBank/DDBJ whole genome shotgun (WGS) entry which is preliminary data.</text>
</comment>
<dbReference type="AlphaFoldDB" id="A0A2V3J6V2"/>